<reference evidence="11 12" key="1">
    <citation type="submission" date="2024-11" db="EMBL/GenBank/DDBJ databases">
        <title>A near-complete genome assembly of Cinchona calisaya.</title>
        <authorList>
            <person name="Lian D.C."/>
            <person name="Zhao X.W."/>
            <person name="Wei L."/>
        </authorList>
    </citation>
    <scope>NUCLEOTIDE SEQUENCE [LARGE SCALE GENOMIC DNA]</scope>
    <source>
        <tissue evidence="11">Nenye</tissue>
    </source>
</reference>
<evidence type="ECO:0000256" key="1">
    <source>
        <dbReference type="ARBA" id="ARBA00022722"/>
    </source>
</evidence>
<gene>
    <name evidence="11" type="ORF">ACH5RR_032036</name>
</gene>
<accession>A0ABD2YGY6</accession>
<dbReference type="PANTHER" id="PTHR42648">
    <property type="entry name" value="TRANSPOSASE, PUTATIVE-RELATED"/>
    <property type="match status" value="1"/>
</dbReference>
<keyword evidence="1" id="KW-0540">Nuclease</keyword>
<keyword evidence="4" id="KW-0378">Hydrolase</keyword>
<keyword evidence="8" id="KW-0808">Transferase</keyword>
<keyword evidence="5" id="KW-0460">Magnesium</keyword>
<evidence type="ECO:0000256" key="6">
    <source>
        <dbReference type="ARBA" id="ARBA00022908"/>
    </source>
</evidence>
<keyword evidence="12" id="KW-1185">Reference proteome</keyword>
<dbReference type="PROSITE" id="PS50994">
    <property type="entry name" value="INTEGRASE"/>
    <property type="match status" value="1"/>
</dbReference>
<dbReference type="InterPro" id="IPR001584">
    <property type="entry name" value="Integrase_cat-core"/>
</dbReference>
<evidence type="ECO:0000256" key="7">
    <source>
        <dbReference type="ARBA" id="ARBA00022918"/>
    </source>
</evidence>
<dbReference type="InterPro" id="IPR039537">
    <property type="entry name" value="Retrotran_Ty1/copia-like"/>
</dbReference>
<comment type="caution">
    <text evidence="11">The sequence shown here is derived from an EMBL/GenBank/DDBJ whole genome shotgun (WGS) entry which is preliminary data.</text>
</comment>
<dbReference type="GO" id="GO:0004519">
    <property type="term" value="F:endonuclease activity"/>
    <property type="evidence" value="ECO:0007669"/>
    <property type="project" value="UniProtKB-KW"/>
</dbReference>
<dbReference type="GO" id="GO:0046872">
    <property type="term" value="F:metal ion binding"/>
    <property type="evidence" value="ECO:0007669"/>
    <property type="project" value="UniProtKB-KW"/>
</dbReference>
<dbReference type="SUPFAM" id="SSF53098">
    <property type="entry name" value="Ribonuclease H-like"/>
    <property type="match status" value="1"/>
</dbReference>
<proteinExistence type="predicted"/>
<evidence type="ECO:0000313" key="11">
    <source>
        <dbReference type="EMBL" id="KAL3506654.1"/>
    </source>
</evidence>
<dbReference type="EMBL" id="JBJUIK010000013">
    <property type="protein sequence ID" value="KAL3506654.1"/>
    <property type="molecule type" value="Genomic_DNA"/>
</dbReference>
<dbReference type="InterPro" id="IPR012337">
    <property type="entry name" value="RNaseH-like_sf"/>
</dbReference>
<protein>
    <recommendedName>
        <fullName evidence="10">Integrase catalytic domain-containing protein</fullName>
    </recommendedName>
</protein>
<keyword evidence="8" id="KW-0548">Nucleotidyltransferase</keyword>
<keyword evidence="2" id="KW-0479">Metal-binding</keyword>
<keyword evidence="3" id="KW-0255">Endonuclease</keyword>
<keyword evidence="7" id="KW-0695">RNA-directed DNA polymerase</keyword>
<evidence type="ECO:0000256" key="2">
    <source>
        <dbReference type="ARBA" id="ARBA00022723"/>
    </source>
</evidence>
<name>A0ABD2YGY6_9GENT</name>
<evidence type="ECO:0000256" key="3">
    <source>
        <dbReference type="ARBA" id="ARBA00022759"/>
    </source>
</evidence>
<keyword evidence="9" id="KW-0233">DNA recombination</keyword>
<feature type="domain" description="Integrase catalytic" evidence="10">
    <location>
        <begin position="23"/>
        <end position="174"/>
    </location>
</feature>
<dbReference type="GO" id="GO:0015074">
    <property type="term" value="P:DNA integration"/>
    <property type="evidence" value="ECO:0007669"/>
    <property type="project" value="UniProtKB-KW"/>
</dbReference>
<evidence type="ECO:0000256" key="5">
    <source>
        <dbReference type="ARBA" id="ARBA00022842"/>
    </source>
</evidence>
<dbReference type="PANTHER" id="PTHR42648:SF11">
    <property type="entry name" value="TRANSPOSON TY4-P GAG-POL POLYPROTEIN"/>
    <property type="match status" value="1"/>
</dbReference>
<dbReference type="Proteomes" id="UP001630127">
    <property type="component" value="Unassembled WGS sequence"/>
</dbReference>
<dbReference type="GO" id="GO:0016787">
    <property type="term" value="F:hydrolase activity"/>
    <property type="evidence" value="ECO:0007669"/>
    <property type="project" value="UniProtKB-KW"/>
</dbReference>
<sequence length="174" mass="20162">MRWLLVAKLEFVDKVCEGCIFGKLHRRSFVVGKSWRASSCLELTHTYLYGPMHTESLGGSKCFLLFIDDYSCMNWVHFVKFKSETFENFKKFKALVETQSGNKVKVLHTDRGGEFLSQEFNLFCEVNGIHRELTAPHTPEQNGIAERKNWTVVEMTRSMLRSQNLPNQFWAEAG</sequence>
<dbReference type="AlphaFoldDB" id="A0ABD2YGY6"/>
<keyword evidence="6" id="KW-0229">DNA integration</keyword>
<dbReference type="Gene3D" id="3.30.420.10">
    <property type="entry name" value="Ribonuclease H-like superfamily/Ribonuclease H"/>
    <property type="match status" value="1"/>
</dbReference>
<evidence type="ECO:0000259" key="10">
    <source>
        <dbReference type="PROSITE" id="PS50994"/>
    </source>
</evidence>
<dbReference type="Pfam" id="PF00665">
    <property type="entry name" value="rve"/>
    <property type="match status" value="1"/>
</dbReference>
<organism evidence="11 12">
    <name type="scientific">Cinchona calisaya</name>
    <dbReference type="NCBI Taxonomy" id="153742"/>
    <lineage>
        <taxon>Eukaryota</taxon>
        <taxon>Viridiplantae</taxon>
        <taxon>Streptophyta</taxon>
        <taxon>Embryophyta</taxon>
        <taxon>Tracheophyta</taxon>
        <taxon>Spermatophyta</taxon>
        <taxon>Magnoliopsida</taxon>
        <taxon>eudicotyledons</taxon>
        <taxon>Gunneridae</taxon>
        <taxon>Pentapetalae</taxon>
        <taxon>asterids</taxon>
        <taxon>lamiids</taxon>
        <taxon>Gentianales</taxon>
        <taxon>Rubiaceae</taxon>
        <taxon>Cinchonoideae</taxon>
        <taxon>Cinchoneae</taxon>
        <taxon>Cinchona</taxon>
    </lineage>
</organism>
<evidence type="ECO:0000313" key="12">
    <source>
        <dbReference type="Proteomes" id="UP001630127"/>
    </source>
</evidence>
<dbReference type="GO" id="GO:0006310">
    <property type="term" value="P:DNA recombination"/>
    <property type="evidence" value="ECO:0007669"/>
    <property type="project" value="UniProtKB-KW"/>
</dbReference>
<evidence type="ECO:0000256" key="9">
    <source>
        <dbReference type="ARBA" id="ARBA00023172"/>
    </source>
</evidence>
<dbReference type="GO" id="GO:0003887">
    <property type="term" value="F:DNA-directed DNA polymerase activity"/>
    <property type="evidence" value="ECO:0007669"/>
    <property type="project" value="UniProtKB-KW"/>
</dbReference>
<evidence type="ECO:0000256" key="8">
    <source>
        <dbReference type="ARBA" id="ARBA00022932"/>
    </source>
</evidence>
<dbReference type="InterPro" id="IPR036397">
    <property type="entry name" value="RNaseH_sf"/>
</dbReference>
<dbReference type="GO" id="GO:0003964">
    <property type="term" value="F:RNA-directed DNA polymerase activity"/>
    <property type="evidence" value="ECO:0007669"/>
    <property type="project" value="UniProtKB-KW"/>
</dbReference>
<keyword evidence="8" id="KW-0239">DNA-directed DNA polymerase</keyword>
<evidence type="ECO:0000256" key="4">
    <source>
        <dbReference type="ARBA" id="ARBA00022801"/>
    </source>
</evidence>